<dbReference type="Gene3D" id="3.20.20.140">
    <property type="entry name" value="Metal-dependent hydrolases"/>
    <property type="match status" value="1"/>
</dbReference>
<dbReference type="InterPro" id="IPR006680">
    <property type="entry name" value="Amidohydro-rel"/>
</dbReference>
<dbReference type="PANTHER" id="PTHR21240">
    <property type="entry name" value="2-AMINO-3-CARBOXYLMUCONATE-6-SEMIALDEHYDE DECARBOXYLASE"/>
    <property type="match status" value="1"/>
</dbReference>
<evidence type="ECO:0000313" key="5">
    <source>
        <dbReference type="Proteomes" id="UP000249304"/>
    </source>
</evidence>
<name>A0A2W2F0F2_9ACTN</name>
<dbReference type="Proteomes" id="UP000249304">
    <property type="component" value="Unassembled WGS sequence"/>
</dbReference>
<organism evidence="4 5">
    <name type="scientific">Nonomuraea aridisoli</name>
    <dbReference type="NCBI Taxonomy" id="2070368"/>
    <lineage>
        <taxon>Bacteria</taxon>
        <taxon>Bacillati</taxon>
        <taxon>Actinomycetota</taxon>
        <taxon>Actinomycetes</taxon>
        <taxon>Streptosporangiales</taxon>
        <taxon>Streptosporangiaceae</taxon>
        <taxon>Nonomuraea</taxon>
    </lineage>
</organism>
<dbReference type="SUPFAM" id="SSF51556">
    <property type="entry name" value="Metallo-dependent hydrolases"/>
    <property type="match status" value="1"/>
</dbReference>
<feature type="domain" description="Amidohydrolase-related" evidence="3">
    <location>
        <begin position="38"/>
        <end position="333"/>
    </location>
</feature>
<sequence>MRRHDGPGPARRRAAGDPPGVRLGRHDRGGARGTVRTIDVHAHVFPPALAEAARAGDAPDGIRTERVDGQEWVVHRQGYRYPLAPTFHDVEARLADMDAMGVDLAVLSPAPPLFLYWSDEGVDAARAVNDAVAGMVAQAPERFAGLATLPMSDPAAAVAELRRCATLGLRGAQIGPHVEGTPLDDAALRPVLAAAQELRLPLTIHPYYVGSTPGLDDFYLTNLQGNPWQTALCASRLIFSGTLDALPELDLVLVHGGGHLPYQIGRLDHGRRVRPETQGCRELPSAYLRRFHYDTLTHSSAATGWLIDLVGADRVMYGTDMPFDMGGGPLEVADPDVAHRNAERLYALKEESDE</sequence>
<proteinExistence type="predicted"/>
<dbReference type="GO" id="GO:0005737">
    <property type="term" value="C:cytoplasm"/>
    <property type="evidence" value="ECO:0007669"/>
    <property type="project" value="TreeGrafter"/>
</dbReference>
<protein>
    <submittedName>
        <fullName evidence="4">Amidohydrolase</fullName>
    </submittedName>
</protein>
<comment type="caution">
    <text evidence="4">The sequence shown here is derived from an EMBL/GenBank/DDBJ whole genome shotgun (WGS) entry which is preliminary data.</text>
</comment>
<dbReference type="OrthoDB" id="8673173at2"/>
<dbReference type="AlphaFoldDB" id="A0A2W2F0F2"/>
<dbReference type="GO" id="GO:0019748">
    <property type="term" value="P:secondary metabolic process"/>
    <property type="evidence" value="ECO:0007669"/>
    <property type="project" value="TreeGrafter"/>
</dbReference>
<dbReference type="InterPro" id="IPR032466">
    <property type="entry name" value="Metal_Hydrolase"/>
</dbReference>
<dbReference type="InterPro" id="IPR032465">
    <property type="entry name" value="ACMSD"/>
</dbReference>
<evidence type="ECO:0000259" key="3">
    <source>
        <dbReference type="Pfam" id="PF04909"/>
    </source>
</evidence>
<dbReference type="GO" id="GO:0016831">
    <property type="term" value="F:carboxy-lyase activity"/>
    <property type="evidence" value="ECO:0007669"/>
    <property type="project" value="InterPro"/>
</dbReference>
<feature type="region of interest" description="Disordered" evidence="2">
    <location>
        <begin position="1"/>
        <end position="32"/>
    </location>
</feature>
<dbReference type="Pfam" id="PF04909">
    <property type="entry name" value="Amidohydro_2"/>
    <property type="match status" value="1"/>
</dbReference>
<dbReference type="GO" id="GO:0016787">
    <property type="term" value="F:hydrolase activity"/>
    <property type="evidence" value="ECO:0007669"/>
    <property type="project" value="UniProtKB-KW"/>
</dbReference>
<keyword evidence="5" id="KW-1185">Reference proteome</keyword>
<evidence type="ECO:0000256" key="2">
    <source>
        <dbReference type="SAM" id="MobiDB-lite"/>
    </source>
</evidence>
<keyword evidence="4" id="KW-0378">Hydrolase</keyword>
<evidence type="ECO:0000313" key="4">
    <source>
        <dbReference type="EMBL" id="PZG18368.1"/>
    </source>
</evidence>
<keyword evidence="1" id="KW-0456">Lyase</keyword>
<accession>A0A2W2F0F2</accession>
<gene>
    <name evidence="4" type="ORF">C1J01_15150</name>
</gene>
<dbReference type="PANTHER" id="PTHR21240:SF28">
    <property type="entry name" value="ISO-OROTATE DECARBOXYLASE (EUROFUNG)"/>
    <property type="match status" value="1"/>
</dbReference>
<dbReference type="EMBL" id="POUD01000053">
    <property type="protein sequence ID" value="PZG18368.1"/>
    <property type="molecule type" value="Genomic_DNA"/>
</dbReference>
<evidence type="ECO:0000256" key="1">
    <source>
        <dbReference type="ARBA" id="ARBA00023239"/>
    </source>
</evidence>
<reference evidence="4 5" key="1">
    <citation type="submission" date="2018-01" db="EMBL/GenBank/DDBJ databases">
        <title>Draft genome sequence of Nonomuraea sp. KC333.</title>
        <authorList>
            <person name="Sahin N."/>
            <person name="Saygin H."/>
            <person name="Ay H."/>
        </authorList>
    </citation>
    <scope>NUCLEOTIDE SEQUENCE [LARGE SCALE GENOMIC DNA]</scope>
    <source>
        <strain evidence="4 5">KC333</strain>
    </source>
</reference>